<dbReference type="Proteomes" id="UP000199515">
    <property type="component" value="Unassembled WGS sequence"/>
</dbReference>
<dbReference type="EMBL" id="FNON01000002">
    <property type="protein sequence ID" value="SDX06837.1"/>
    <property type="molecule type" value="Genomic_DNA"/>
</dbReference>
<dbReference type="GO" id="GO:0016757">
    <property type="term" value="F:glycosyltransferase activity"/>
    <property type="evidence" value="ECO:0007669"/>
    <property type="project" value="UniProtKB-ARBA"/>
</dbReference>
<sequence>MRKFLYPALAGLLVTGLIPASAAAAPSADAPGAPGTHPSWLPANKTGFGTARSQAGNVWFTLHAGQLSEVYYPDLSTPAIRSLNFVVSDGSTATVDSDAKSQQVRRTDGLTYEQTITDDQHRWKLKKTYVTDPARATVLVSTDFQSLTGKPFQLYAVMDPDLTNDGSDDSANVIGDAVVAGDAKTGAALTAKPAFTHKSAGYAGVSDGRTQLTKTGKLVDYPSAAKGNVVVTGQTTVDGLRSKHVDLAIGLGANTAAALDTARLSQRATFEAVARSNEWGWRGYLRSVKGAPDSLKTKQERDLYEASVLMLAASEDKLHPGAFIASPSMPWRFGNNDPEWSPSGTYHLVWPRDLYQIATGMLAAGDRRAAERAVDYMFGTQQRPDGHLPQNSHVNGTPYWTSIQLDETAFPIVLAQQLGKKDAKTWAGVRKAADFILGYKGEKGQPSPYSQQERWEEQDGWSPSTIASVIAGLVCAADIAKANGAAADAARYLAAADKFKADLAKQTITTNGPLSKDPYFVRLTKDGNANNGTKYNLGNSSLTKDQREVTDAGFLDLVRLGIYRADDPVIVNSIKVTDKDIAFTTPTGQFWHRYSLDGYGEQADGKPWDYTYPAESRTTFGRLWPLLAGERGEYDLVNGDRATAAKRLRDLGRVSSSGDTMPEQVWDQNAPSGQTGFPPGTPTASATPLAWTHAQYLRLAWAVQAGSVIEQPRVVRCHFLGC</sequence>
<keyword evidence="6" id="KW-1185">Reference proteome</keyword>
<evidence type="ECO:0000259" key="3">
    <source>
        <dbReference type="Pfam" id="PF00723"/>
    </source>
</evidence>
<keyword evidence="2" id="KW-0732">Signal</keyword>
<dbReference type="InterPro" id="IPR015220">
    <property type="entry name" value="Glucodextranase_N"/>
</dbReference>
<accession>A0A1H2YNU4</accession>
<dbReference type="GO" id="GO:0004553">
    <property type="term" value="F:hydrolase activity, hydrolyzing O-glycosyl compounds"/>
    <property type="evidence" value="ECO:0007669"/>
    <property type="project" value="TreeGrafter"/>
</dbReference>
<dbReference type="RefSeq" id="WP_091288129.1">
    <property type="nucleotide sequence ID" value="NZ_FNON01000002.1"/>
</dbReference>
<dbReference type="PANTHER" id="PTHR31616">
    <property type="entry name" value="TREHALASE"/>
    <property type="match status" value="1"/>
</dbReference>
<dbReference type="Pfam" id="PF00723">
    <property type="entry name" value="Glyco_hydro_15"/>
    <property type="match status" value="2"/>
</dbReference>
<dbReference type="Gene3D" id="1.50.10.10">
    <property type="match status" value="1"/>
</dbReference>
<dbReference type="InterPro" id="IPR011013">
    <property type="entry name" value="Gal_mutarotase_sf_dom"/>
</dbReference>
<dbReference type="OrthoDB" id="9806081at2"/>
<dbReference type="CDD" id="cd07430">
    <property type="entry name" value="GH15_N"/>
    <property type="match status" value="1"/>
</dbReference>
<dbReference type="AlphaFoldDB" id="A0A1H2YNU4"/>
<dbReference type="STRING" id="589385.SAMN05421504_102203"/>
<dbReference type="Pfam" id="PF09137">
    <property type="entry name" value="Glucodextran_N"/>
    <property type="match status" value="1"/>
</dbReference>
<feature type="domain" description="Glucodextranase N-terminal" evidence="4">
    <location>
        <begin position="30"/>
        <end position="285"/>
    </location>
</feature>
<dbReference type="InterPro" id="IPR011613">
    <property type="entry name" value="GH15-like"/>
</dbReference>
<dbReference type="PANTHER" id="PTHR31616:SF0">
    <property type="entry name" value="GLUCAN 1,4-ALPHA-GLUCOSIDASE"/>
    <property type="match status" value="1"/>
</dbReference>
<dbReference type="InterPro" id="IPR014718">
    <property type="entry name" value="GH-type_carb-bd"/>
</dbReference>
<evidence type="ECO:0000256" key="1">
    <source>
        <dbReference type="SAM" id="MobiDB-lite"/>
    </source>
</evidence>
<feature type="chain" id="PRO_5039498157" evidence="2">
    <location>
        <begin position="25"/>
        <end position="722"/>
    </location>
</feature>
<protein>
    <submittedName>
        <fullName evidence="5">Glucoamylase</fullName>
    </submittedName>
</protein>
<dbReference type="InterPro" id="IPR012341">
    <property type="entry name" value="6hp_glycosidase-like_sf"/>
</dbReference>
<reference evidence="5 6" key="1">
    <citation type="submission" date="2016-10" db="EMBL/GenBank/DDBJ databases">
        <authorList>
            <person name="de Groot N.N."/>
        </authorList>
    </citation>
    <scope>NUCLEOTIDE SEQUENCE [LARGE SCALE GENOMIC DNA]</scope>
    <source>
        <strain evidence="5 6">CPCC 202699</strain>
    </source>
</reference>
<dbReference type="SUPFAM" id="SSF48208">
    <property type="entry name" value="Six-hairpin glycosidases"/>
    <property type="match status" value="1"/>
</dbReference>
<name>A0A1H2YNU4_9PSEU</name>
<feature type="compositionally biased region" description="Polar residues" evidence="1">
    <location>
        <begin position="666"/>
        <end position="675"/>
    </location>
</feature>
<dbReference type="GO" id="GO:0005975">
    <property type="term" value="P:carbohydrate metabolic process"/>
    <property type="evidence" value="ECO:0007669"/>
    <property type="project" value="InterPro"/>
</dbReference>
<dbReference type="GO" id="GO:0030246">
    <property type="term" value="F:carbohydrate binding"/>
    <property type="evidence" value="ECO:0007669"/>
    <property type="project" value="InterPro"/>
</dbReference>
<dbReference type="SUPFAM" id="SSF74650">
    <property type="entry name" value="Galactose mutarotase-like"/>
    <property type="match status" value="1"/>
</dbReference>
<gene>
    <name evidence="5" type="ORF">SAMN05421504_102203</name>
</gene>
<dbReference type="InterPro" id="IPR008928">
    <property type="entry name" value="6-hairpin_glycosidase_sf"/>
</dbReference>
<evidence type="ECO:0000259" key="4">
    <source>
        <dbReference type="Pfam" id="PF09137"/>
    </source>
</evidence>
<feature type="region of interest" description="Disordered" evidence="1">
    <location>
        <begin position="653"/>
        <end position="684"/>
    </location>
</feature>
<evidence type="ECO:0000313" key="5">
    <source>
        <dbReference type="EMBL" id="SDX06837.1"/>
    </source>
</evidence>
<proteinExistence type="predicted"/>
<feature type="domain" description="GH15-like" evidence="3">
    <location>
        <begin position="300"/>
        <end position="376"/>
    </location>
</feature>
<feature type="signal peptide" evidence="2">
    <location>
        <begin position="1"/>
        <end position="24"/>
    </location>
</feature>
<evidence type="ECO:0000313" key="6">
    <source>
        <dbReference type="Proteomes" id="UP000199515"/>
    </source>
</evidence>
<dbReference type="Gene3D" id="2.70.98.10">
    <property type="match status" value="1"/>
</dbReference>
<evidence type="ECO:0000256" key="2">
    <source>
        <dbReference type="SAM" id="SignalP"/>
    </source>
</evidence>
<organism evidence="5 6">
    <name type="scientific">Amycolatopsis xylanica</name>
    <dbReference type="NCBI Taxonomy" id="589385"/>
    <lineage>
        <taxon>Bacteria</taxon>
        <taxon>Bacillati</taxon>
        <taxon>Actinomycetota</taxon>
        <taxon>Actinomycetes</taxon>
        <taxon>Pseudonocardiales</taxon>
        <taxon>Pseudonocardiaceae</taxon>
        <taxon>Amycolatopsis</taxon>
    </lineage>
</organism>
<feature type="domain" description="GH15-like" evidence="3">
    <location>
        <begin position="389"/>
        <end position="701"/>
    </location>
</feature>